<dbReference type="InterPro" id="IPR035959">
    <property type="entry name" value="RutC-like_sf"/>
</dbReference>
<gene>
    <name evidence="1" type="ORF">D7316_05124</name>
</gene>
<name>A0A3G8JTV8_9ACTN</name>
<organism evidence="1 2">
    <name type="scientific">Gordonia insulae</name>
    <dbReference type="NCBI Taxonomy" id="2420509"/>
    <lineage>
        <taxon>Bacteria</taxon>
        <taxon>Bacillati</taxon>
        <taxon>Actinomycetota</taxon>
        <taxon>Actinomycetes</taxon>
        <taxon>Mycobacteriales</taxon>
        <taxon>Gordoniaceae</taxon>
        <taxon>Gordonia</taxon>
    </lineage>
</organism>
<dbReference type="KEGG" id="gom:D7316_05124"/>
<dbReference type="SUPFAM" id="SSF55298">
    <property type="entry name" value="YjgF-like"/>
    <property type="match status" value="1"/>
</dbReference>
<sequence length="136" mass="14164">MTTPTPTTIRINPTSWNAGFRFDHAQLRPAPREVLTVAGQASVADDGSVLHDGDVAAQLSLAVHHIEEILARVDMTLADVFSLTVYTTDIAATLAAYEALTERLDAHGATPPAALVGVAALALPGLAVEITAQAGR</sequence>
<evidence type="ECO:0008006" key="3">
    <source>
        <dbReference type="Google" id="ProtNLM"/>
    </source>
</evidence>
<accession>A0A3G8JTV8</accession>
<dbReference type="InterPro" id="IPR006175">
    <property type="entry name" value="YjgF/YER057c/UK114"/>
</dbReference>
<evidence type="ECO:0000313" key="2">
    <source>
        <dbReference type="Proteomes" id="UP000271469"/>
    </source>
</evidence>
<dbReference type="CDD" id="cd00448">
    <property type="entry name" value="YjgF_YER057c_UK114_family"/>
    <property type="match status" value="1"/>
</dbReference>
<protein>
    <recommendedName>
        <fullName evidence="3">2-iminobutanoate/2-iminopropanoate deaminase</fullName>
    </recommendedName>
</protein>
<dbReference type="OrthoDB" id="4375842at2"/>
<dbReference type="Gene3D" id="3.30.1330.40">
    <property type="entry name" value="RutC-like"/>
    <property type="match status" value="1"/>
</dbReference>
<dbReference type="Pfam" id="PF01042">
    <property type="entry name" value="Ribonuc_L-PSP"/>
    <property type="match status" value="1"/>
</dbReference>
<dbReference type="AlphaFoldDB" id="A0A3G8JTV8"/>
<dbReference type="PANTHER" id="PTHR43857:SF1">
    <property type="entry name" value="YJGH FAMILY PROTEIN"/>
    <property type="match status" value="1"/>
</dbReference>
<evidence type="ECO:0000313" key="1">
    <source>
        <dbReference type="EMBL" id="AZG48507.1"/>
    </source>
</evidence>
<dbReference type="Proteomes" id="UP000271469">
    <property type="component" value="Chromosome"/>
</dbReference>
<proteinExistence type="predicted"/>
<keyword evidence="2" id="KW-1185">Reference proteome</keyword>
<dbReference type="PANTHER" id="PTHR43857">
    <property type="entry name" value="BLR7761 PROTEIN"/>
    <property type="match status" value="1"/>
</dbReference>
<dbReference type="RefSeq" id="WP_124710703.1">
    <property type="nucleotide sequence ID" value="NZ_CP033972.1"/>
</dbReference>
<dbReference type="EMBL" id="CP033972">
    <property type="protein sequence ID" value="AZG48507.1"/>
    <property type="molecule type" value="Genomic_DNA"/>
</dbReference>
<reference evidence="1 2" key="1">
    <citation type="submission" date="2018-11" db="EMBL/GenBank/DDBJ databases">
        <title>Gordonia insulae sp. nov., isolated from an island soil.</title>
        <authorList>
            <person name="Kim Y.S."/>
            <person name="Kim S.B."/>
        </authorList>
    </citation>
    <scope>NUCLEOTIDE SEQUENCE [LARGE SCALE GENOMIC DNA]</scope>
    <source>
        <strain evidence="1 2">MMS17-SY073</strain>
    </source>
</reference>